<comment type="caution">
    <text evidence="6">The sequence shown here is derived from an EMBL/GenBank/DDBJ whole genome shotgun (WGS) entry which is preliminary data.</text>
</comment>
<dbReference type="GO" id="GO:0003700">
    <property type="term" value="F:DNA-binding transcription factor activity"/>
    <property type="evidence" value="ECO:0007669"/>
    <property type="project" value="TreeGrafter"/>
</dbReference>
<feature type="domain" description="HTH tetR-type" evidence="5">
    <location>
        <begin position="11"/>
        <end position="71"/>
    </location>
</feature>
<evidence type="ECO:0000259" key="5">
    <source>
        <dbReference type="PROSITE" id="PS50977"/>
    </source>
</evidence>
<dbReference type="PRINTS" id="PR00455">
    <property type="entry name" value="HTHTETR"/>
</dbReference>
<dbReference type="Pfam" id="PF00440">
    <property type="entry name" value="TetR_N"/>
    <property type="match status" value="1"/>
</dbReference>
<accession>A0A5C5RIL1</accession>
<evidence type="ECO:0000256" key="4">
    <source>
        <dbReference type="PROSITE-ProRule" id="PRU00335"/>
    </source>
</evidence>
<organism evidence="6 7">
    <name type="scientific">Tsukamurella sputi</name>
    <dbReference type="NCBI Taxonomy" id="2591848"/>
    <lineage>
        <taxon>Bacteria</taxon>
        <taxon>Bacillati</taxon>
        <taxon>Actinomycetota</taxon>
        <taxon>Actinomycetes</taxon>
        <taxon>Mycobacteriales</taxon>
        <taxon>Tsukamurellaceae</taxon>
        <taxon>Tsukamurella</taxon>
    </lineage>
</organism>
<evidence type="ECO:0000256" key="1">
    <source>
        <dbReference type="ARBA" id="ARBA00023015"/>
    </source>
</evidence>
<dbReference type="SUPFAM" id="SSF46689">
    <property type="entry name" value="Homeodomain-like"/>
    <property type="match status" value="1"/>
</dbReference>
<keyword evidence="7" id="KW-1185">Reference proteome</keyword>
<dbReference type="OrthoDB" id="7252896at2"/>
<dbReference type="PANTHER" id="PTHR30055:SF234">
    <property type="entry name" value="HTH-TYPE TRANSCRIPTIONAL REGULATOR BETI"/>
    <property type="match status" value="1"/>
</dbReference>
<evidence type="ECO:0000313" key="7">
    <source>
        <dbReference type="Proteomes" id="UP000319792"/>
    </source>
</evidence>
<keyword evidence="3" id="KW-0804">Transcription</keyword>
<dbReference type="InterPro" id="IPR050109">
    <property type="entry name" value="HTH-type_TetR-like_transc_reg"/>
</dbReference>
<dbReference type="Proteomes" id="UP000319792">
    <property type="component" value="Unassembled WGS sequence"/>
</dbReference>
<dbReference type="AlphaFoldDB" id="A0A5C5RIL1"/>
<dbReference type="EMBL" id="VIGV01000006">
    <property type="protein sequence ID" value="TWS22847.1"/>
    <property type="molecule type" value="Genomic_DNA"/>
</dbReference>
<dbReference type="Gene3D" id="1.10.357.10">
    <property type="entry name" value="Tetracycline Repressor, domain 2"/>
    <property type="match status" value="1"/>
</dbReference>
<keyword evidence="1" id="KW-0805">Transcription regulation</keyword>
<keyword evidence="2 4" id="KW-0238">DNA-binding</keyword>
<dbReference type="InterPro" id="IPR036271">
    <property type="entry name" value="Tet_transcr_reg_TetR-rel_C_sf"/>
</dbReference>
<reference evidence="6 7" key="1">
    <citation type="submission" date="2019-08" db="EMBL/GenBank/DDBJ databases">
        <title>Tsukamurella conjunctivitidis sp. nov., Tsukamurella assacharolytica sp. nov. and Tsukamurella sputae sp. nov. isolated from patients with conjunctivitis, bacteraemia (lymphoma) and respiratory infection (sputum) in Hong Kong.</title>
        <authorList>
            <person name="Fok K.M.N."/>
            <person name="Fong J.Y.H."/>
        </authorList>
    </citation>
    <scope>NUCLEOTIDE SEQUENCE [LARGE SCALE GENOMIC DNA]</scope>
    <source>
        <strain evidence="6 7">HKU70</strain>
    </source>
</reference>
<evidence type="ECO:0000256" key="3">
    <source>
        <dbReference type="ARBA" id="ARBA00023163"/>
    </source>
</evidence>
<protein>
    <submittedName>
        <fullName evidence="6">TetR/AcrR family transcriptional regulator</fullName>
    </submittedName>
</protein>
<feature type="DNA-binding region" description="H-T-H motif" evidence="4">
    <location>
        <begin position="34"/>
        <end position="53"/>
    </location>
</feature>
<dbReference type="RefSeq" id="WP_146436471.1">
    <property type="nucleotide sequence ID" value="NZ_VIGV01000006.1"/>
</dbReference>
<dbReference type="GO" id="GO:0000976">
    <property type="term" value="F:transcription cis-regulatory region binding"/>
    <property type="evidence" value="ECO:0007669"/>
    <property type="project" value="TreeGrafter"/>
</dbReference>
<sequence>MARLTRTEQRAQTRADLLVAARDRFLEVGYAAASLEDIADRAGYSKGAVYSNFVDKPNLCREVLQAIHEEKAAEIEALATAPGQVSERIDRFSDWVERTLGDVGWTMLELEFMVVARNDPELRAMAVALRNSLRQAVVDGLTGLLDVENAGAVDGEQIAYAADLMLSAGVGMGIHRALDPTIPTESLVASLRTTLALMGVQSVSG</sequence>
<name>A0A5C5RIL1_9ACTN</name>
<proteinExistence type="predicted"/>
<dbReference type="InterPro" id="IPR009057">
    <property type="entry name" value="Homeodomain-like_sf"/>
</dbReference>
<dbReference type="PANTHER" id="PTHR30055">
    <property type="entry name" value="HTH-TYPE TRANSCRIPTIONAL REGULATOR RUTR"/>
    <property type="match status" value="1"/>
</dbReference>
<evidence type="ECO:0000313" key="6">
    <source>
        <dbReference type="EMBL" id="TWS22847.1"/>
    </source>
</evidence>
<dbReference type="SUPFAM" id="SSF48498">
    <property type="entry name" value="Tetracyclin repressor-like, C-terminal domain"/>
    <property type="match status" value="1"/>
</dbReference>
<dbReference type="InterPro" id="IPR001647">
    <property type="entry name" value="HTH_TetR"/>
</dbReference>
<evidence type="ECO:0000256" key="2">
    <source>
        <dbReference type="ARBA" id="ARBA00023125"/>
    </source>
</evidence>
<gene>
    <name evidence="6" type="ORF">FK268_17735</name>
</gene>
<dbReference type="PROSITE" id="PS50977">
    <property type="entry name" value="HTH_TETR_2"/>
    <property type="match status" value="1"/>
</dbReference>